<keyword evidence="14" id="KW-1185">Reference proteome</keyword>
<evidence type="ECO:0000256" key="4">
    <source>
        <dbReference type="ARBA" id="ARBA00022737"/>
    </source>
</evidence>
<accession>A0A7J8J1A3</accession>
<dbReference type="Gene3D" id="1.20.1070.10">
    <property type="entry name" value="Rhodopsin 7-helix transmembrane proteins"/>
    <property type="match status" value="1"/>
</dbReference>
<dbReference type="InterPro" id="IPR017981">
    <property type="entry name" value="GPCR_2-like_7TM"/>
</dbReference>
<dbReference type="Proteomes" id="UP000550707">
    <property type="component" value="Unassembled WGS sequence"/>
</dbReference>
<feature type="region of interest" description="Disordered" evidence="9">
    <location>
        <begin position="1670"/>
        <end position="1701"/>
    </location>
</feature>
<dbReference type="FunFam" id="1.20.1070.10:FF:000178">
    <property type="entry name" value="Adhesion G-protein coupled receptor V1"/>
    <property type="match status" value="1"/>
</dbReference>
<dbReference type="GO" id="GO:0071277">
    <property type="term" value="P:cellular response to calcium ion"/>
    <property type="evidence" value="ECO:0007669"/>
    <property type="project" value="TreeGrafter"/>
</dbReference>
<dbReference type="GO" id="GO:0005737">
    <property type="term" value="C:cytoplasm"/>
    <property type="evidence" value="ECO:0007669"/>
    <property type="project" value="TreeGrafter"/>
</dbReference>
<dbReference type="GO" id="GO:0032420">
    <property type="term" value="C:stereocilium"/>
    <property type="evidence" value="ECO:0007669"/>
    <property type="project" value="TreeGrafter"/>
</dbReference>
<evidence type="ECO:0000259" key="12">
    <source>
        <dbReference type="PROSITE" id="PS50261"/>
    </source>
</evidence>
<dbReference type="FunFam" id="2.60.40.2030:FF:000022">
    <property type="entry name" value="Adhesion G-protein coupled receptor V1"/>
    <property type="match status" value="1"/>
</dbReference>
<dbReference type="GO" id="GO:0016020">
    <property type="term" value="C:membrane"/>
    <property type="evidence" value="ECO:0007669"/>
    <property type="project" value="UniProtKB-SubCell"/>
</dbReference>
<evidence type="ECO:0000256" key="7">
    <source>
        <dbReference type="ARBA" id="ARBA00023136"/>
    </source>
</evidence>
<dbReference type="Pfam" id="PF00002">
    <property type="entry name" value="7tm_2"/>
    <property type="match status" value="1"/>
</dbReference>
<comment type="caution">
    <text evidence="13">The sequence shown here is derived from an EMBL/GenBank/DDBJ whole genome shotgun (WGS) entry which is preliminary data.</text>
</comment>
<dbReference type="InterPro" id="IPR046338">
    <property type="entry name" value="GAIN_dom_sf"/>
</dbReference>
<keyword evidence="3" id="KW-0732">Signal</keyword>
<keyword evidence="2 10" id="KW-0812">Transmembrane</keyword>
<evidence type="ECO:0000256" key="9">
    <source>
        <dbReference type="SAM" id="MobiDB-lite"/>
    </source>
</evidence>
<evidence type="ECO:0000259" key="11">
    <source>
        <dbReference type="PROSITE" id="PS50221"/>
    </source>
</evidence>
<gene>
    <name evidence="13" type="ORF">HJG59_010317</name>
</gene>
<evidence type="ECO:0008006" key="15">
    <source>
        <dbReference type="Google" id="ProtNLM"/>
    </source>
</evidence>
<dbReference type="Gene3D" id="2.60.40.2030">
    <property type="match status" value="5"/>
</dbReference>
<protein>
    <recommendedName>
        <fullName evidence="15">Adhesion G protein-coupled receptor V1</fullName>
    </recommendedName>
</protein>
<dbReference type="SUPFAM" id="SSF141072">
    <property type="entry name" value="CalX-like"/>
    <property type="match status" value="7"/>
</dbReference>
<evidence type="ECO:0000256" key="2">
    <source>
        <dbReference type="ARBA" id="ARBA00022692"/>
    </source>
</evidence>
<feature type="compositionally biased region" description="Polar residues" evidence="9">
    <location>
        <begin position="1726"/>
        <end position="1744"/>
    </location>
</feature>
<dbReference type="InterPro" id="IPR038081">
    <property type="entry name" value="CalX-like_sf"/>
</dbReference>
<dbReference type="GO" id="GO:0007601">
    <property type="term" value="P:visual perception"/>
    <property type="evidence" value="ECO:0007669"/>
    <property type="project" value="TreeGrafter"/>
</dbReference>
<dbReference type="PROSITE" id="PS50261">
    <property type="entry name" value="G_PROTEIN_RECEP_F2_4"/>
    <property type="match status" value="1"/>
</dbReference>
<feature type="domain" description="G-protein coupled receptors family 2 profile 2" evidence="12">
    <location>
        <begin position="1358"/>
        <end position="1609"/>
    </location>
</feature>
<keyword evidence="5" id="KW-0106">Calcium</keyword>
<dbReference type="InterPro" id="IPR003644">
    <property type="entry name" value="Calx_beta"/>
</dbReference>
<name>A0A7J8J1A3_MOLMO</name>
<dbReference type="GO" id="GO:0007605">
    <property type="term" value="P:sensory perception of sound"/>
    <property type="evidence" value="ECO:0007669"/>
    <property type="project" value="TreeGrafter"/>
</dbReference>
<dbReference type="GO" id="GO:0007166">
    <property type="term" value="P:cell surface receptor signaling pathway"/>
    <property type="evidence" value="ECO:0007669"/>
    <property type="project" value="InterPro"/>
</dbReference>
<keyword evidence="7 10" id="KW-0472">Membrane</keyword>
<dbReference type="FunFam" id="2.60.40.2030:FF:000021">
    <property type="entry name" value="Adhesion G protein-coupled receptor V1"/>
    <property type="match status" value="1"/>
</dbReference>
<keyword evidence="4" id="KW-0677">Repeat</keyword>
<evidence type="ECO:0000313" key="14">
    <source>
        <dbReference type="Proteomes" id="UP000550707"/>
    </source>
</evidence>
<evidence type="ECO:0000256" key="8">
    <source>
        <dbReference type="ARBA" id="ARBA00023157"/>
    </source>
</evidence>
<dbReference type="GO" id="GO:0004930">
    <property type="term" value="F:G protein-coupled receptor activity"/>
    <property type="evidence" value="ECO:0007669"/>
    <property type="project" value="InterPro"/>
</dbReference>
<dbReference type="FunFam" id="2.60.220.50:FF:000020">
    <property type="entry name" value="Adhesion G-protein coupled receptor V1"/>
    <property type="match status" value="1"/>
</dbReference>
<dbReference type="GO" id="GO:0010855">
    <property type="term" value="F:adenylate cyclase inhibitor activity"/>
    <property type="evidence" value="ECO:0007669"/>
    <property type="project" value="TreeGrafter"/>
</dbReference>
<evidence type="ECO:0000256" key="10">
    <source>
        <dbReference type="SAM" id="Phobius"/>
    </source>
</evidence>
<dbReference type="FunFam" id="2.60.40.2030:FF:000046">
    <property type="entry name" value="Adhesion G protein-coupled receptor V1"/>
    <property type="match status" value="1"/>
</dbReference>
<keyword evidence="8" id="KW-1015">Disulfide bond</keyword>
<dbReference type="Pfam" id="PF03160">
    <property type="entry name" value="Calx-beta"/>
    <property type="match status" value="4"/>
</dbReference>
<dbReference type="PROSITE" id="PS50221">
    <property type="entry name" value="GAIN_B"/>
    <property type="match status" value="1"/>
</dbReference>
<evidence type="ECO:0000256" key="3">
    <source>
        <dbReference type="ARBA" id="ARBA00022729"/>
    </source>
</evidence>
<feature type="region of interest" description="Disordered" evidence="9">
    <location>
        <begin position="1725"/>
        <end position="1744"/>
    </location>
</feature>
<evidence type="ECO:0000256" key="1">
    <source>
        <dbReference type="ARBA" id="ARBA00004141"/>
    </source>
</evidence>
<organism evidence="13 14">
    <name type="scientific">Molossus molossus</name>
    <name type="common">Pallas' mastiff bat</name>
    <name type="synonym">Vespertilio molossus</name>
    <dbReference type="NCBI Taxonomy" id="27622"/>
    <lineage>
        <taxon>Eukaryota</taxon>
        <taxon>Metazoa</taxon>
        <taxon>Chordata</taxon>
        <taxon>Craniata</taxon>
        <taxon>Vertebrata</taxon>
        <taxon>Euteleostomi</taxon>
        <taxon>Mammalia</taxon>
        <taxon>Eutheria</taxon>
        <taxon>Laurasiatheria</taxon>
        <taxon>Chiroptera</taxon>
        <taxon>Yangochiroptera</taxon>
        <taxon>Molossidae</taxon>
        <taxon>Molossus</taxon>
    </lineage>
</organism>
<feature type="transmembrane region" description="Helical" evidence="10">
    <location>
        <begin position="1432"/>
        <end position="1452"/>
    </location>
</feature>
<dbReference type="Gene3D" id="2.60.220.50">
    <property type="match status" value="1"/>
</dbReference>
<feature type="domain" description="GAIN-B" evidence="11">
    <location>
        <begin position="1200"/>
        <end position="1356"/>
    </location>
</feature>
<feature type="transmembrane region" description="Helical" evidence="10">
    <location>
        <begin position="1560"/>
        <end position="1577"/>
    </location>
</feature>
<dbReference type="InterPro" id="IPR057244">
    <property type="entry name" value="GAIN_B"/>
</dbReference>
<feature type="transmembrane region" description="Helical" evidence="10">
    <location>
        <begin position="1464"/>
        <end position="1489"/>
    </location>
</feature>
<dbReference type="EMBL" id="JACASF010000003">
    <property type="protein sequence ID" value="KAF6489922.1"/>
    <property type="molecule type" value="Genomic_DNA"/>
</dbReference>
<dbReference type="InParanoid" id="A0A7J8J1A3"/>
<proteinExistence type="predicted"/>
<evidence type="ECO:0000313" key="13">
    <source>
        <dbReference type="EMBL" id="KAF6489922.1"/>
    </source>
</evidence>
<dbReference type="InterPro" id="IPR000832">
    <property type="entry name" value="GPCR_2_secretin-like"/>
</dbReference>
<comment type="subcellular location">
    <subcellularLocation>
        <location evidence="1">Membrane</location>
        <topology evidence="1">Multi-pass membrane protein</topology>
    </subcellularLocation>
</comment>
<feature type="transmembrane region" description="Helical" evidence="10">
    <location>
        <begin position="1393"/>
        <end position="1412"/>
    </location>
</feature>
<reference evidence="13 14" key="1">
    <citation type="journal article" date="2020" name="Nature">
        <title>Six reference-quality genomes reveal evolution of bat adaptations.</title>
        <authorList>
            <person name="Jebb D."/>
            <person name="Huang Z."/>
            <person name="Pippel M."/>
            <person name="Hughes G.M."/>
            <person name="Lavrichenko K."/>
            <person name="Devanna P."/>
            <person name="Winkler S."/>
            <person name="Jermiin L.S."/>
            <person name="Skirmuntt E.C."/>
            <person name="Katzourakis A."/>
            <person name="Burkitt-Gray L."/>
            <person name="Ray D.A."/>
            <person name="Sullivan K.A.M."/>
            <person name="Roscito J.G."/>
            <person name="Kirilenko B.M."/>
            <person name="Davalos L.M."/>
            <person name="Corthals A.P."/>
            <person name="Power M.L."/>
            <person name="Jones G."/>
            <person name="Ransome R.D."/>
            <person name="Dechmann D.K.N."/>
            <person name="Locatelli A.G."/>
            <person name="Puechmaille S.J."/>
            <person name="Fedrigo O."/>
            <person name="Jarvis E.D."/>
            <person name="Hiller M."/>
            <person name="Vernes S.C."/>
            <person name="Myers E.W."/>
            <person name="Teeling E.C."/>
        </authorList>
    </citation>
    <scope>NUCLEOTIDE SEQUENCE [LARGE SCALE GENOMIC DNA]</scope>
    <source>
        <strain evidence="13">MMolMol1</strain>
        <tissue evidence="13">Muscle</tissue>
    </source>
</reference>
<feature type="transmembrane region" description="Helical" evidence="10">
    <location>
        <begin position="1361"/>
        <end position="1381"/>
    </location>
</feature>
<feature type="compositionally biased region" description="Polar residues" evidence="9">
    <location>
        <begin position="1670"/>
        <end position="1693"/>
    </location>
</feature>
<sequence length="1759" mass="192401">MQRKRENQEGMYHVNWEIAGPNSQDVLPPQNRDIADPVSGSFYFGEGEGGLRTIILTVYPHEEIEVEETFIIKLKLVKGEATLDARAKDVTLTIQKFGDPNGVVQFAPESLSVKTYLEPSALEGPLIITFFVKRVKGILGEIKVYWEISSQFDITGDFLSTKGFFILADGESDVSFDVHLLPDDVPEVEEAYVIQLVSAEGGADLDPENCITRFSVSANDDPHGVFALYADRQSILVGQNLSRFIQINVTRLAGTFGDVAVGYRISSGNKEQPVVPENAERQLVVKDGASYEVDTTPVRTEVFLSLGSNFTLQLMTVMLVGGRFYGMPKILQEAKSAVLPVPEKAANSQVGFESTAFPLTDITAGTSQVVISRRGTFGSLRVAWVAGYAPGLDIPEFIVVGNMTPKLGSLSFSHGEQSKGVSLRTFPSPGQPEAFVVHLSGVQSSAPGGAELRPGFIIAEIEPMGVFQFSPSSRHVLVSEDAQVTRLRVQRLFGFHGNLIQVSYQTTAGSAKPLEDFEPVENGELLFQKFQAEVNFEITIINDQLPEVEEFFYINLTSVETKGLQKFTNTNWRPRLNLDFSVAVITIQGHDGPAGVDVSLPTTTVAVAADTALIPIGTDSSTKHPHVTETTAIPQPTEMVAIVTEATAIPEKLVNLPGTAATATAGVFIHGTFSLGPPTVHVDEGVKNGTLSAAEILIRRTGGSAGNVSVTVKTFGGRAAQKEPDAWPFHDVSGVSNLTWAVEDEDFAEQTLVLTFVDGERERKVLVPILDDDEPEGQEFFYVFLSDPRGGAQIATAKDDTGFAAFAMIIIAGNDLHNGIVGFSEGSQSGLELGEGADRNSLHLTVTRQPNRAFEDVKVSWRVTFSKTAPVLQKDGVNLRDELLSVSGTTACRAGRTECSLTVELKPGKIPQVATYFFVELYEVTAGAAINNSARFAQIKFLQSDEPQSLVYFSAGSRLPVAHKKSTLVSLQVSRDSGTGVMVFVNFSTQELRSAETVGRTLISPAVSGKDFVRTEGTLVFEPGQRNTVLDVILTPETGSLNPFPKRFQIVLFDPKGGARVDQVYGTANITLVSDADSQAVWGLADQLQQPLDGDILNRVLHSISMKVATENTEEQLSAVMHLVHQITVEGKNQAFSIENQNLFYEILCTLINPKRKDTRGFSHFTEVTENFAFSLLTDVTCGSPGEKSKTILDSCPYLSILALQWYPQQINGHKFEGKEGDYIQIPERLLDVPDAEITSGERTCESVQFTEYSSQQWFISGSSLPALKNKVLSLSVKGQSSQPLTDNNEVLYRIYAAEPRIVPKTSLCLLWNQAAASWLSDSQFCKVVEDTSDYVECACSYMSVYAVYAQTDNLSSYNEAFFSSGFICISGLCLAVLSHIFCARYSMFAAKLLTHMMAASLGTQIVFLVSAYMSPRLTDESCSAVAAVTHYLYLCQFSWMLLQSVNFWYVLVMNDEHTERRYLLFFLLSWGLPAFVVVLLIVILRGVYHQSMPQIYGLIHGDLCFIPNVYAALFTAALIPLMCLVVVFVVFIHAYQVKPQWKAYDDVFRGRTNAAEIPLVLYLFALISVTWLWGGLHMAYRHLWMLVLFVIFNSLQGLYVFVVYFILHNQTCCPMKASYTVEMNGHPGPSTAFFTPGSGMPPAGGEISKSTQNLISAMEEVPPDWERGSFQQASQASPDLKSSPQNGATFPSSGGYGQGSLIADEESQEFDDLIFALKTGAGLSVSDNESGQGSQEGGTLTDSQIVELRRIPIADTHL</sequence>
<evidence type="ECO:0000256" key="5">
    <source>
        <dbReference type="ARBA" id="ARBA00022837"/>
    </source>
</evidence>
<dbReference type="GO" id="GO:0001965">
    <property type="term" value="F:G-protein alpha-subunit binding"/>
    <property type="evidence" value="ECO:0007669"/>
    <property type="project" value="TreeGrafter"/>
</dbReference>
<dbReference type="InterPro" id="IPR026919">
    <property type="entry name" value="ADGRV1"/>
</dbReference>
<keyword evidence="6 10" id="KW-1133">Transmembrane helix</keyword>
<evidence type="ECO:0000256" key="6">
    <source>
        <dbReference type="ARBA" id="ARBA00022989"/>
    </source>
</evidence>
<feature type="transmembrane region" description="Helical" evidence="10">
    <location>
        <begin position="1509"/>
        <end position="1533"/>
    </location>
</feature>
<feature type="transmembrane region" description="Helical" evidence="10">
    <location>
        <begin position="1583"/>
        <end position="1608"/>
    </location>
</feature>
<dbReference type="SMART" id="SM00237">
    <property type="entry name" value="Calx_beta"/>
    <property type="match status" value="2"/>
</dbReference>
<dbReference type="PANTHER" id="PTHR46682">
    <property type="entry name" value="ADHESION G-PROTEIN COUPLED RECEPTOR V1"/>
    <property type="match status" value="1"/>
</dbReference>
<dbReference type="PANTHER" id="PTHR46682:SF1">
    <property type="entry name" value="ADHESION G-PROTEIN COUPLED RECEPTOR V1"/>
    <property type="match status" value="1"/>
</dbReference>